<gene>
    <name evidence="4" type="ORF">IWZ03DRAFT_178460</name>
</gene>
<feature type="chain" id="PRO_5046694563" description="Transmembrane protein" evidence="3">
    <location>
        <begin position="19"/>
        <end position="653"/>
    </location>
</feature>
<accession>A0ABR1KN11</accession>
<feature type="compositionally biased region" description="Basic and acidic residues" evidence="1">
    <location>
        <begin position="644"/>
        <end position="653"/>
    </location>
</feature>
<feature type="transmembrane region" description="Helical" evidence="2">
    <location>
        <begin position="278"/>
        <end position="300"/>
    </location>
</feature>
<feature type="transmembrane region" description="Helical" evidence="2">
    <location>
        <begin position="439"/>
        <end position="464"/>
    </location>
</feature>
<keyword evidence="2" id="KW-1133">Transmembrane helix</keyword>
<feature type="transmembrane region" description="Helical" evidence="2">
    <location>
        <begin position="541"/>
        <end position="562"/>
    </location>
</feature>
<evidence type="ECO:0008006" key="6">
    <source>
        <dbReference type="Google" id="ProtNLM"/>
    </source>
</evidence>
<feature type="region of interest" description="Disordered" evidence="1">
    <location>
        <begin position="630"/>
        <end position="653"/>
    </location>
</feature>
<evidence type="ECO:0000313" key="4">
    <source>
        <dbReference type="EMBL" id="KAK7517720.1"/>
    </source>
</evidence>
<organism evidence="4 5">
    <name type="scientific">Phyllosticta citriasiana</name>
    <dbReference type="NCBI Taxonomy" id="595635"/>
    <lineage>
        <taxon>Eukaryota</taxon>
        <taxon>Fungi</taxon>
        <taxon>Dikarya</taxon>
        <taxon>Ascomycota</taxon>
        <taxon>Pezizomycotina</taxon>
        <taxon>Dothideomycetes</taxon>
        <taxon>Dothideomycetes incertae sedis</taxon>
        <taxon>Botryosphaeriales</taxon>
        <taxon>Phyllostictaceae</taxon>
        <taxon>Phyllosticta</taxon>
    </lineage>
</organism>
<proteinExistence type="predicted"/>
<keyword evidence="2" id="KW-0472">Membrane</keyword>
<feature type="transmembrane region" description="Helical" evidence="2">
    <location>
        <begin position="394"/>
        <end position="419"/>
    </location>
</feature>
<feature type="region of interest" description="Disordered" evidence="1">
    <location>
        <begin position="582"/>
        <end position="601"/>
    </location>
</feature>
<evidence type="ECO:0000256" key="3">
    <source>
        <dbReference type="SAM" id="SignalP"/>
    </source>
</evidence>
<protein>
    <recommendedName>
        <fullName evidence="6">Transmembrane protein</fullName>
    </recommendedName>
</protein>
<name>A0ABR1KN11_9PEZI</name>
<keyword evidence="2" id="KW-0812">Transmembrane</keyword>
<feature type="transmembrane region" description="Helical" evidence="2">
    <location>
        <begin position="126"/>
        <end position="144"/>
    </location>
</feature>
<evidence type="ECO:0000313" key="5">
    <source>
        <dbReference type="Proteomes" id="UP001363622"/>
    </source>
</evidence>
<sequence length="653" mass="71866">MSHLALCCLLALVPISLAYNDATCCQLARSQNAFLPMFNSNLSSPCGQKYADDIPPASSLYITYEFCHKNCPGIGLSKVDEPDQWAAPLVQFLLPSIIFSGSIPRSIQFEYACPIRINPSTRLSRLASYLVSFAWSLVVMLCVFVDTIGWITIVVASASEMLVGALLEGLLDHRMVKFLRTKKSMDKLYLDDRIDLLVAVVSGNLKMGSRINPRVEILAALQACPLEKKKTKLRGLMNVQIPYGSAVGAPVVFFLGSFVYNILDIRTQPSDEDSAESIAFGVEWMLCVHIAIAAGCLLAANNPSAASIVTGFDTSDFILRRVPTVTSLIKGRSHFIGSSASESFGLTKIYKNRYQPVALRSRGKNKERWAQETTAWLENIEGFQQHMEITKLGFFLKIVFPTFVLISLPPIAGGVVVSLTNAVRASRLTGLQAYQTPPVGWGCRSLSFFCYAGCLVAQLILAALKRITPNRGRRYWVLRISRWIVFVLSAFVALGSTTMQIVGTYRNCLCYVHATDWLNLDRAFVNVASDTAAQRQSSKNWIEIGAVATAFMAACCYVAWWYQRDIRDGFISALDQLDDASITSEQRGRPRSSTGASVSSSIRPLLQLPPHSPASSTMSVSDVELGDLDIGKPNDFLRLPPAIRSRDSSRGRT</sequence>
<reference evidence="4 5" key="1">
    <citation type="submission" date="2024-04" db="EMBL/GenBank/DDBJ databases">
        <title>Phyllosticta paracitricarpa is synonymous to the EU quarantine fungus P. citricarpa based on phylogenomic analyses.</title>
        <authorList>
            <consortium name="Lawrence Berkeley National Laboratory"/>
            <person name="Van Ingen-Buijs V.A."/>
            <person name="Van Westerhoven A.C."/>
            <person name="Haridas S."/>
            <person name="Skiadas P."/>
            <person name="Martin F."/>
            <person name="Groenewald J.Z."/>
            <person name="Crous P.W."/>
            <person name="Seidl M.F."/>
        </authorList>
    </citation>
    <scope>NUCLEOTIDE SEQUENCE [LARGE SCALE GENOMIC DNA]</scope>
    <source>
        <strain evidence="4 5">CBS 123371</strain>
    </source>
</reference>
<feature type="transmembrane region" description="Helical" evidence="2">
    <location>
        <begin position="241"/>
        <end position="263"/>
    </location>
</feature>
<keyword evidence="3" id="KW-0732">Signal</keyword>
<evidence type="ECO:0000256" key="2">
    <source>
        <dbReference type="SAM" id="Phobius"/>
    </source>
</evidence>
<feature type="signal peptide" evidence="3">
    <location>
        <begin position="1"/>
        <end position="18"/>
    </location>
</feature>
<keyword evidence="5" id="KW-1185">Reference proteome</keyword>
<comment type="caution">
    <text evidence="4">The sequence shown here is derived from an EMBL/GenBank/DDBJ whole genome shotgun (WGS) entry which is preliminary data.</text>
</comment>
<evidence type="ECO:0000256" key="1">
    <source>
        <dbReference type="SAM" id="MobiDB-lite"/>
    </source>
</evidence>
<feature type="transmembrane region" description="Helical" evidence="2">
    <location>
        <begin position="476"/>
        <end position="496"/>
    </location>
</feature>
<feature type="transmembrane region" description="Helical" evidence="2">
    <location>
        <begin position="150"/>
        <end position="171"/>
    </location>
</feature>
<dbReference type="Proteomes" id="UP001363622">
    <property type="component" value="Unassembled WGS sequence"/>
</dbReference>
<dbReference type="EMBL" id="JBBPHU010000005">
    <property type="protein sequence ID" value="KAK7517720.1"/>
    <property type="molecule type" value="Genomic_DNA"/>
</dbReference>